<comment type="caution">
    <text evidence="2">The sequence shown here is derived from an EMBL/GenBank/DDBJ whole genome shotgun (WGS) entry which is preliminary data.</text>
</comment>
<evidence type="ECO:0000313" key="3">
    <source>
        <dbReference type="Proteomes" id="UP000037923"/>
    </source>
</evidence>
<dbReference type="RefSeq" id="XP_015660816.1">
    <property type="nucleotide sequence ID" value="XM_015800809.1"/>
</dbReference>
<sequence>MSLLHLLVEGITQSPHMPMSLFSSFSLLLVVTFVVLPLVTERSIATYLVFQLAWCLLLWVRSVRVVGSQSARRVLEDDARAATLTWLDMLRFAALGCVLKRFLLFEVGEQMCALYCGVIALRTLVKPFAYVVLRMYGGSAVATRFTGFDLSAFFESMSVNRASHATSGPAWRQHVSTNKKATSAATRLSSLAPSATSTDTKNNNDRCVVLDEGPHFNRTARGCLLNAEE</sequence>
<protein>
    <submittedName>
        <fullName evidence="2">Uncharacterized protein</fullName>
    </submittedName>
</protein>
<feature type="transmembrane region" description="Helical" evidence="1">
    <location>
        <begin position="21"/>
        <end position="38"/>
    </location>
</feature>
<name>A0A0M9G506_LEPPY</name>
<keyword evidence="3" id="KW-1185">Reference proteome</keyword>
<dbReference type="AlphaFoldDB" id="A0A0M9G506"/>
<organism evidence="2 3">
    <name type="scientific">Leptomonas pyrrhocoris</name>
    <name type="common">Firebug parasite</name>
    <dbReference type="NCBI Taxonomy" id="157538"/>
    <lineage>
        <taxon>Eukaryota</taxon>
        <taxon>Discoba</taxon>
        <taxon>Euglenozoa</taxon>
        <taxon>Kinetoplastea</taxon>
        <taxon>Metakinetoplastina</taxon>
        <taxon>Trypanosomatida</taxon>
        <taxon>Trypanosomatidae</taxon>
        <taxon>Leishmaniinae</taxon>
        <taxon>Leptomonas</taxon>
    </lineage>
</organism>
<accession>A0A0M9G506</accession>
<dbReference type="VEuPathDB" id="TriTrypDB:LpyrH10_05_3170"/>
<dbReference type="OMA" id="CGVIALR"/>
<evidence type="ECO:0000256" key="1">
    <source>
        <dbReference type="SAM" id="Phobius"/>
    </source>
</evidence>
<proteinExistence type="predicted"/>
<keyword evidence="1" id="KW-0472">Membrane</keyword>
<dbReference type="OrthoDB" id="264331at2759"/>
<gene>
    <name evidence="2" type="ORF">ABB37_03457</name>
</gene>
<dbReference type="EMBL" id="LGTL01000005">
    <property type="protein sequence ID" value="KPA82377.1"/>
    <property type="molecule type" value="Genomic_DNA"/>
</dbReference>
<keyword evidence="1" id="KW-0812">Transmembrane</keyword>
<evidence type="ECO:0000313" key="2">
    <source>
        <dbReference type="EMBL" id="KPA82377.1"/>
    </source>
</evidence>
<dbReference type="Proteomes" id="UP000037923">
    <property type="component" value="Unassembled WGS sequence"/>
</dbReference>
<feature type="transmembrane region" description="Helical" evidence="1">
    <location>
        <begin position="44"/>
        <end position="63"/>
    </location>
</feature>
<keyword evidence="1" id="KW-1133">Transmembrane helix</keyword>
<dbReference type="GeneID" id="26903748"/>
<reference evidence="2 3" key="1">
    <citation type="submission" date="2015-07" db="EMBL/GenBank/DDBJ databases">
        <title>High-quality genome of monoxenous trypanosomatid Leptomonas pyrrhocoris.</title>
        <authorList>
            <person name="Flegontov P."/>
            <person name="Butenko A."/>
            <person name="Firsov S."/>
            <person name="Vlcek C."/>
            <person name="Logacheva M.D."/>
            <person name="Field M."/>
            <person name="Filatov D."/>
            <person name="Flegontova O."/>
            <person name="Gerasimov E."/>
            <person name="Jackson A.P."/>
            <person name="Kelly S."/>
            <person name="Opperdoes F."/>
            <person name="O'Reilly A."/>
            <person name="Votypka J."/>
            <person name="Yurchenko V."/>
            <person name="Lukes J."/>
        </authorList>
    </citation>
    <scope>NUCLEOTIDE SEQUENCE [LARGE SCALE GENOMIC DNA]</scope>
    <source>
        <strain evidence="2">H10</strain>
    </source>
</reference>